<reference evidence="3" key="1">
    <citation type="submission" date="2016-11" db="UniProtKB">
        <authorList>
            <consortium name="WormBaseParasite"/>
        </authorList>
    </citation>
    <scope>IDENTIFICATION</scope>
</reference>
<sequence>AAQALCRHCLLRTQPGGLPDIQCPMHPRHKQQEKPRPPSPKWASSSGTFTKASTAVTGLLMTLLWAQLAAAASHLHRDRQPAAALVARQQPAAESEPSEIVASGADVPQPGNAVREGDLHRPAAPTASAPGASGRPSSACWPSTSIAVFVISRAATLVKRRRLQAKQFARPAASKQAAELVCGECGCSGLPGETRAELLRLSETGTD</sequence>
<protein>
    <submittedName>
        <fullName evidence="3">Secreted protein</fullName>
    </submittedName>
</protein>
<proteinExistence type="predicted"/>
<evidence type="ECO:0000256" key="1">
    <source>
        <dbReference type="SAM" id="MobiDB-lite"/>
    </source>
</evidence>
<accession>A0A1I8FEY9</accession>
<feature type="compositionally biased region" description="Low complexity" evidence="1">
    <location>
        <begin position="122"/>
        <end position="136"/>
    </location>
</feature>
<keyword evidence="2" id="KW-1185">Reference proteome</keyword>
<feature type="region of interest" description="Disordered" evidence="1">
    <location>
        <begin position="17"/>
        <end position="47"/>
    </location>
</feature>
<feature type="region of interest" description="Disordered" evidence="1">
    <location>
        <begin position="82"/>
        <end position="136"/>
    </location>
</feature>
<evidence type="ECO:0000313" key="3">
    <source>
        <dbReference type="WBParaSite" id="maker-unitig_31992-snap-gene-0.2-mRNA-1"/>
    </source>
</evidence>
<evidence type="ECO:0000313" key="2">
    <source>
        <dbReference type="Proteomes" id="UP000095280"/>
    </source>
</evidence>
<dbReference type="AlphaFoldDB" id="A0A1I8FEY9"/>
<feature type="compositionally biased region" description="Low complexity" evidence="1">
    <location>
        <begin position="82"/>
        <end position="93"/>
    </location>
</feature>
<name>A0A1I8FEY9_9PLAT</name>
<dbReference type="Proteomes" id="UP000095280">
    <property type="component" value="Unplaced"/>
</dbReference>
<dbReference type="WBParaSite" id="maker-unitig_31992-snap-gene-0.2-mRNA-1">
    <property type="protein sequence ID" value="maker-unitig_31992-snap-gene-0.2-mRNA-1"/>
    <property type="gene ID" value="maker-unitig_31992-snap-gene-0.2"/>
</dbReference>
<organism evidence="2 3">
    <name type="scientific">Macrostomum lignano</name>
    <dbReference type="NCBI Taxonomy" id="282301"/>
    <lineage>
        <taxon>Eukaryota</taxon>
        <taxon>Metazoa</taxon>
        <taxon>Spiralia</taxon>
        <taxon>Lophotrochozoa</taxon>
        <taxon>Platyhelminthes</taxon>
        <taxon>Rhabditophora</taxon>
        <taxon>Macrostomorpha</taxon>
        <taxon>Macrostomida</taxon>
        <taxon>Macrostomidae</taxon>
        <taxon>Macrostomum</taxon>
    </lineage>
</organism>